<name>A0A4C1WBX1_EUMVA</name>
<keyword evidence="3" id="KW-1185">Reference proteome</keyword>
<dbReference type="Gene3D" id="1.10.640.10">
    <property type="entry name" value="Haem peroxidase domain superfamily, animal type"/>
    <property type="match status" value="1"/>
</dbReference>
<dbReference type="SUPFAM" id="SSF48113">
    <property type="entry name" value="Heme-dependent peroxidases"/>
    <property type="match status" value="1"/>
</dbReference>
<dbReference type="PANTHER" id="PTHR11475">
    <property type="entry name" value="OXIDASE/PEROXIDASE"/>
    <property type="match status" value="1"/>
</dbReference>
<dbReference type="InterPro" id="IPR010255">
    <property type="entry name" value="Haem_peroxidase_sf"/>
</dbReference>
<organism evidence="2 3">
    <name type="scientific">Eumeta variegata</name>
    <name type="common">Bagworm moth</name>
    <name type="synonym">Eumeta japonica</name>
    <dbReference type="NCBI Taxonomy" id="151549"/>
    <lineage>
        <taxon>Eukaryota</taxon>
        <taxon>Metazoa</taxon>
        <taxon>Ecdysozoa</taxon>
        <taxon>Arthropoda</taxon>
        <taxon>Hexapoda</taxon>
        <taxon>Insecta</taxon>
        <taxon>Pterygota</taxon>
        <taxon>Neoptera</taxon>
        <taxon>Endopterygota</taxon>
        <taxon>Lepidoptera</taxon>
        <taxon>Glossata</taxon>
        <taxon>Ditrysia</taxon>
        <taxon>Tineoidea</taxon>
        <taxon>Psychidae</taxon>
        <taxon>Oiketicinae</taxon>
        <taxon>Eumeta</taxon>
    </lineage>
</organism>
<proteinExistence type="predicted"/>
<reference evidence="2 3" key="1">
    <citation type="journal article" date="2019" name="Commun. Biol.">
        <title>The bagworm genome reveals a unique fibroin gene that provides high tensile strength.</title>
        <authorList>
            <person name="Kono N."/>
            <person name="Nakamura H."/>
            <person name="Ohtoshi R."/>
            <person name="Tomita M."/>
            <person name="Numata K."/>
            <person name="Arakawa K."/>
        </authorList>
    </citation>
    <scope>NUCLEOTIDE SEQUENCE [LARGE SCALE GENOMIC DNA]</scope>
</reference>
<dbReference type="GO" id="GO:0020037">
    <property type="term" value="F:heme binding"/>
    <property type="evidence" value="ECO:0007669"/>
    <property type="project" value="InterPro"/>
</dbReference>
<keyword evidence="1 2" id="KW-0575">Peroxidase</keyword>
<gene>
    <name evidence="2" type="primary">Pxd</name>
    <name evidence="2" type="ORF">EVAR_40050_1</name>
</gene>
<dbReference type="STRING" id="151549.A0A4C1WBX1"/>
<dbReference type="Pfam" id="PF03098">
    <property type="entry name" value="An_peroxidase"/>
    <property type="match status" value="1"/>
</dbReference>
<dbReference type="InterPro" id="IPR037120">
    <property type="entry name" value="Haem_peroxidase_sf_animal"/>
</dbReference>
<dbReference type="AlphaFoldDB" id="A0A4C1WBX1"/>
<keyword evidence="1 2" id="KW-0560">Oxidoreductase</keyword>
<dbReference type="GO" id="GO:0004601">
    <property type="term" value="F:peroxidase activity"/>
    <property type="evidence" value="ECO:0007669"/>
    <property type="project" value="UniProtKB-KW"/>
</dbReference>
<sequence length="272" mass="31330">MQALDSLYKDCSACTNQLLTACLDRLLDEERSLTGLARLSDWMNRPLIQEANCTVNFDHLVRGMTTQHEERVDQYVDKEIHTYMFKGNKSVGTDLHAIDIQRSRDHGIPFYIDVRRFFNLSVPTNFKDLTKCCGISPENVEKLKNLYENVNNIELIVGGGLEPLVHGTLSAETYRCMLTEQFKDSRRGDRYFYQNCEDNRFRPEQLQSIQDASIAKVFCDNSEIEYMQPRAFEGVCNDNPLTACHELKGVDLTLWRDGTDKSSKHSCHRSCH</sequence>
<protein>
    <submittedName>
        <fullName evidence="2">Peroxidase</fullName>
    </submittedName>
</protein>
<evidence type="ECO:0000256" key="1">
    <source>
        <dbReference type="ARBA" id="ARBA00022559"/>
    </source>
</evidence>
<dbReference type="OrthoDB" id="823504at2759"/>
<evidence type="ECO:0000313" key="2">
    <source>
        <dbReference type="EMBL" id="GBP47654.1"/>
    </source>
</evidence>
<dbReference type="PROSITE" id="PS50292">
    <property type="entry name" value="PEROXIDASE_3"/>
    <property type="match status" value="1"/>
</dbReference>
<evidence type="ECO:0000313" key="3">
    <source>
        <dbReference type="Proteomes" id="UP000299102"/>
    </source>
</evidence>
<comment type="caution">
    <text evidence="2">The sequence shown here is derived from an EMBL/GenBank/DDBJ whole genome shotgun (WGS) entry which is preliminary data.</text>
</comment>
<dbReference type="EMBL" id="BGZK01000506">
    <property type="protein sequence ID" value="GBP47654.1"/>
    <property type="molecule type" value="Genomic_DNA"/>
</dbReference>
<dbReference type="GO" id="GO:0006979">
    <property type="term" value="P:response to oxidative stress"/>
    <property type="evidence" value="ECO:0007669"/>
    <property type="project" value="InterPro"/>
</dbReference>
<accession>A0A4C1WBX1</accession>
<dbReference type="PANTHER" id="PTHR11475:SF86">
    <property type="entry name" value="PEROXIDASE"/>
    <property type="match status" value="1"/>
</dbReference>
<dbReference type="Proteomes" id="UP000299102">
    <property type="component" value="Unassembled WGS sequence"/>
</dbReference>
<dbReference type="InterPro" id="IPR019791">
    <property type="entry name" value="Haem_peroxidase_animal"/>
</dbReference>